<comment type="caution">
    <text evidence="1">The sequence shown here is derived from an EMBL/GenBank/DDBJ whole genome shotgun (WGS) entry which is preliminary data.</text>
</comment>
<dbReference type="Proteomes" id="UP001139031">
    <property type="component" value="Unassembled WGS sequence"/>
</dbReference>
<evidence type="ECO:0008006" key="3">
    <source>
        <dbReference type="Google" id="ProtNLM"/>
    </source>
</evidence>
<dbReference type="SUPFAM" id="SSF101898">
    <property type="entry name" value="NHL repeat"/>
    <property type="match status" value="1"/>
</dbReference>
<sequence length="120" mass="12710">MRGAQTWALQVGDLQPNGGSGVAQDLQGRIWHATSGGIGWLDSETMMVGGKVTLPNQGLARGIGVDVDGYIWAVILGGTVAYRIHPDTFEIAEYNGLNQPYTYSDMAGGEINNVTCNPQG</sequence>
<keyword evidence="2" id="KW-1185">Reference proteome</keyword>
<protein>
    <recommendedName>
        <fullName evidence="3">SMP-30/Gluconolactonase/LRE-like region domain-containing protein</fullName>
    </recommendedName>
</protein>
<evidence type="ECO:0000313" key="2">
    <source>
        <dbReference type="Proteomes" id="UP001139031"/>
    </source>
</evidence>
<evidence type="ECO:0000313" key="1">
    <source>
        <dbReference type="EMBL" id="MBZ5715029.1"/>
    </source>
</evidence>
<dbReference type="EMBL" id="JAIRAU010000056">
    <property type="protein sequence ID" value="MBZ5715029.1"/>
    <property type="molecule type" value="Genomic_DNA"/>
</dbReference>
<dbReference type="RefSeq" id="WP_224196761.1">
    <property type="nucleotide sequence ID" value="NZ_JAIRAU010000056.1"/>
</dbReference>
<accession>A0ABS7U3N4</accession>
<gene>
    <name evidence="1" type="ORF">K7C98_37840</name>
</gene>
<name>A0ABS7U3N4_9BACT</name>
<proteinExistence type="predicted"/>
<reference evidence="1" key="1">
    <citation type="submission" date="2021-08" db="EMBL/GenBank/DDBJ databases">
        <authorList>
            <person name="Stevens D.C."/>
        </authorList>
    </citation>
    <scope>NUCLEOTIDE SEQUENCE</scope>
    <source>
        <strain evidence="1">DSM 53165</strain>
    </source>
</reference>
<organism evidence="1 2">
    <name type="scientific">Nannocystis pusilla</name>
    <dbReference type="NCBI Taxonomy" id="889268"/>
    <lineage>
        <taxon>Bacteria</taxon>
        <taxon>Pseudomonadati</taxon>
        <taxon>Myxococcota</taxon>
        <taxon>Polyangia</taxon>
        <taxon>Nannocystales</taxon>
        <taxon>Nannocystaceae</taxon>
        <taxon>Nannocystis</taxon>
    </lineage>
</organism>